<name>A0AA88AMU2_FICCA</name>
<dbReference type="AlphaFoldDB" id="A0AA88AMU2"/>
<reference evidence="1" key="1">
    <citation type="submission" date="2023-07" db="EMBL/GenBank/DDBJ databases">
        <title>draft genome sequence of fig (Ficus carica).</title>
        <authorList>
            <person name="Takahashi T."/>
            <person name="Nishimura K."/>
        </authorList>
    </citation>
    <scope>NUCLEOTIDE SEQUENCE</scope>
</reference>
<proteinExistence type="predicted"/>
<accession>A0AA88AMU2</accession>
<evidence type="ECO:0000313" key="1">
    <source>
        <dbReference type="EMBL" id="GMN53872.1"/>
    </source>
</evidence>
<keyword evidence="2" id="KW-1185">Reference proteome</keyword>
<organism evidence="1 2">
    <name type="scientific">Ficus carica</name>
    <name type="common">Common fig</name>
    <dbReference type="NCBI Taxonomy" id="3494"/>
    <lineage>
        <taxon>Eukaryota</taxon>
        <taxon>Viridiplantae</taxon>
        <taxon>Streptophyta</taxon>
        <taxon>Embryophyta</taxon>
        <taxon>Tracheophyta</taxon>
        <taxon>Spermatophyta</taxon>
        <taxon>Magnoliopsida</taxon>
        <taxon>eudicotyledons</taxon>
        <taxon>Gunneridae</taxon>
        <taxon>Pentapetalae</taxon>
        <taxon>rosids</taxon>
        <taxon>fabids</taxon>
        <taxon>Rosales</taxon>
        <taxon>Moraceae</taxon>
        <taxon>Ficeae</taxon>
        <taxon>Ficus</taxon>
    </lineage>
</organism>
<evidence type="ECO:0000313" key="2">
    <source>
        <dbReference type="Proteomes" id="UP001187192"/>
    </source>
</evidence>
<dbReference type="EMBL" id="BTGU01000048">
    <property type="protein sequence ID" value="GMN53872.1"/>
    <property type="molecule type" value="Genomic_DNA"/>
</dbReference>
<comment type="caution">
    <text evidence="1">The sequence shown here is derived from an EMBL/GenBank/DDBJ whole genome shotgun (WGS) entry which is preliminary data.</text>
</comment>
<dbReference type="Proteomes" id="UP001187192">
    <property type="component" value="Unassembled WGS sequence"/>
</dbReference>
<protein>
    <submittedName>
        <fullName evidence="1">Uncharacterized protein</fullName>
    </submittedName>
</protein>
<dbReference type="Gramene" id="FCD_00019939-RA">
    <property type="protein sequence ID" value="FCD_00019939-RA:cds"/>
    <property type="gene ID" value="FCD_00019939"/>
</dbReference>
<sequence length="230" mass="26256">MASFSIRKTFGDIQFRYRLPGSVSVTSLPENANVYTGENLDSDALVLPIEALVPLQFSLTPFFLNFFDFIQISPLQLAPSAYRILASCKAVSRLSSGGYLSLLVVFHFYKLVEDGHYYCLHPRFDKDIFINHDYHDHARWGEMVVLISGHWFISSEDSITLPIQLFACSLVAHPYWIAPNGSEMKPVLKNFQSDKNCWDANVYSHFSVATMMTKRNVIRSMFVSITNFDM</sequence>
<gene>
    <name evidence="1" type="ORF">TIFTF001_022998</name>
</gene>